<comment type="caution">
    <text evidence="2">The sequence shown here is derived from an EMBL/GenBank/DDBJ whole genome shotgun (WGS) entry which is preliminary data.</text>
</comment>
<dbReference type="CDD" id="cd05228">
    <property type="entry name" value="AR_FR_like_1_SDR_e"/>
    <property type="match status" value="1"/>
</dbReference>
<name>A0A8J4M7K5_9PROT</name>
<dbReference type="InterPro" id="IPR036291">
    <property type="entry name" value="NAD(P)-bd_dom_sf"/>
</dbReference>
<dbReference type="GO" id="GO:0005737">
    <property type="term" value="C:cytoplasm"/>
    <property type="evidence" value="ECO:0007669"/>
    <property type="project" value="TreeGrafter"/>
</dbReference>
<dbReference type="InterPro" id="IPR051783">
    <property type="entry name" value="NAD(P)-dependent_oxidoreduct"/>
</dbReference>
<evidence type="ECO:0000259" key="1">
    <source>
        <dbReference type="Pfam" id="PF01370"/>
    </source>
</evidence>
<organism evidence="2">
    <name type="scientific">Acidicaldus sp</name>
    <dbReference type="NCBI Taxonomy" id="1872105"/>
    <lineage>
        <taxon>Bacteria</taxon>
        <taxon>Pseudomonadati</taxon>
        <taxon>Pseudomonadota</taxon>
        <taxon>Alphaproteobacteria</taxon>
        <taxon>Acetobacterales</taxon>
        <taxon>Acetobacteraceae</taxon>
        <taxon>Acidicaldus</taxon>
    </lineage>
</organism>
<dbReference type="GO" id="GO:0004029">
    <property type="term" value="F:aldehyde dehydrogenase (NAD+) activity"/>
    <property type="evidence" value="ECO:0007669"/>
    <property type="project" value="TreeGrafter"/>
</dbReference>
<proteinExistence type="predicted"/>
<dbReference type="Pfam" id="PF01370">
    <property type="entry name" value="Epimerase"/>
    <property type="match status" value="1"/>
</dbReference>
<evidence type="ECO:0000313" key="2">
    <source>
        <dbReference type="EMBL" id="HGC43978.1"/>
    </source>
</evidence>
<dbReference type="PANTHER" id="PTHR48079:SF6">
    <property type="entry name" value="NAD(P)-BINDING DOMAIN-CONTAINING PROTEIN-RELATED"/>
    <property type="match status" value="1"/>
</dbReference>
<dbReference type="NCBIfam" id="TIGR03466">
    <property type="entry name" value="HpnA"/>
    <property type="match status" value="1"/>
</dbReference>
<dbReference type="SUPFAM" id="SSF51735">
    <property type="entry name" value="NAD(P)-binding Rossmann-fold domains"/>
    <property type="match status" value="1"/>
</dbReference>
<sequence length="339" mass="36167">MTASGPSLLTGATGFIGAAVARALLARGHAVRALVRRGSPRDNIAGLKLDLVEGDLTDAASLARATTGCRYVFHLAADYRLWVPDPAAMLRANVEGTKALMHAAQASGVERIVYCSSVAALGLRKDGAPADEETPVAEAEIVGNYKRSKYLAEQAVLAMVRESGLPAVIVNPSAPVGPRDIKPTPTGRMIRDAAAGRMPGYLETGLNIVHVEDVAEGHLLALERGVIGERYILSGDNLMLGALFAMIARRAGRRPPRLKLSEGVLWPIALLSEGLARTLGIAPLVTREHLMMARKRMFFSCAKAVAQLGYNPRPAELAVADAIDWFESTGRLRRGRHSA</sequence>
<reference evidence="2" key="1">
    <citation type="journal article" date="2020" name="mSystems">
        <title>Genome- and Community-Level Interaction Insights into Carbon Utilization and Element Cycling Functions of Hydrothermarchaeota in Hydrothermal Sediment.</title>
        <authorList>
            <person name="Zhou Z."/>
            <person name="Liu Y."/>
            <person name="Xu W."/>
            <person name="Pan J."/>
            <person name="Luo Z.H."/>
            <person name="Li M."/>
        </authorList>
    </citation>
    <scope>NUCLEOTIDE SEQUENCE</scope>
    <source>
        <strain evidence="2">SpSt-997</strain>
    </source>
</reference>
<gene>
    <name evidence="2" type="ORF">ENY07_12280</name>
</gene>
<dbReference type="EMBL" id="DTQM01000233">
    <property type="protein sequence ID" value="HGC43978.1"/>
    <property type="molecule type" value="Genomic_DNA"/>
</dbReference>
<dbReference type="InterPro" id="IPR017829">
    <property type="entry name" value="Hopanoid-assoc_sugar_epimerase"/>
</dbReference>
<dbReference type="Gene3D" id="3.40.50.720">
    <property type="entry name" value="NAD(P)-binding Rossmann-like Domain"/>
    <property type="match status" value="1"/>
</dbReference>
<dbReference type="InterPro" id="IPR001509">
    <property type="entry name" value="Epimerase_deHydtase"/>
</dbReference>
<dbReference type="PANTHER" id="PTHR48079">
    <property type="entry name" value="PROTEIN YEEZ"/>
    <property type="match status" value="1"/>
</dbReference>
<protein>
    <submittedName>
        <fullName evidence="2">NAD-dependent epimerase/dehydratase family protein</fullName>
    </submittedName>
</protein>
<feature type="domain" description="NAD-dependent epimerase/dehydratase" evidence="1">
    <location>
        <begin position="8"/>
        <end position="231"/>
    </location>
</feature>
<accession>A0A8J4M7K5</accession>
<dbReference type="AlphaFoldDB" id="A0A8J4M7K5"/>